<accession>D8R8N3</accession>
<dbReference type="PANTHER" id="PTHR12770:SF27">
    <property type="entry name" value="PROTEIN ROOT UVB SENSITIVE 5"/>
    <property type="match status" value="1"/>
</dbReference>
<dbReference type="AlphaFoldDB" id="D8R8N3"/>
<dbReference type="InterPro" id="IPR055412">
    <property type="entry name" value="UVB_sens_C"/>
</dbReference>
<keyword evidence="5" id="KW-1185">Reference proteome</keyword>
<evidence type="ECO:0000259" key="2">
    <source>
        <dbReference type="Pfam" id="PF04884"/>
    </source>
</evidence>
<dbReference type="HOGENOM" id="CLU_015325_8_0_1"/>
<dbReference type="EMBL" id="GL377573">
    <property type="protein sequence ID" value="EFJ32093.1"/>
    <property type="molecule type" value="Genomic_DNA"/>
</dbReference>
<evidence type="ECO:0000313" key="5">
    <source>
        <dbReference type="Proteomes" id="UP000001514"/>
    </source>
</evidence>
<organism evidence="5">
    <name type="scientific">Selaginella moellendorffii</name>
    <name type="common">Spikemoss</name>
    <dbReference type="NCBI Taxonomy" id="88036"/>
    <lineage>
        <taxon>Eukaryota</taxon>
        <taxon>Viridiplantae</taxon>
        <taxon>Streptophyta</taxon>
        <taxon>Embryophyta</taxon>
        <taxon>Tracheophyta</taxon>
        <taxon>Lycopodiopsida</taxon>
        <taxon>Selaginellales</taxon>
        <taxon>Selaginellaceae</taxon>
        <taxon>Selaginella</taxon>
    </lineage>
</organism>
<protein>
    <submittedName>
        <fullName evidence="4">Uncharacterized protein</fullName>
    </submittedName>
</protein>
<sequence>MLAVFWRFSESFGFLQFSAGSVSQDYLQYMVWQLPTNITGWICRALITSSLLQAVGLSTEPGSAAAASAAIKWVTKDGLGAVGRLFIGGRFGGVFDQDPKQWRMYAEVIGSFGGLFELATPLAPDYFLLLASLGHLTKAVARGLKDPSFRVIQNHFAISENVGDVAAKEEVWEVAGQLIGLSLGVALLSTPVVATSYSQLALSWMIIRSFHLWLRYQTLAALELPTMNFKRLNVLIMEHIQGRPLSGVSECNKKENLILPYTMLMPQIRLGCSLREVITLGKTPLEIEEAFELYNSEKYVLIVFSKSNMGILLKVLSQFLSSCSCNIKCRVCQDGCENTTLLRSIYQAHVLFHSKSFDTFTLKQSLTSMQKSFASFLDELVAAGWNPSKLVVKVPSFSPTYTLKANVEERQQ</sequence>
<feature type="domain" description="Root UVB sensitive protein C-terminal" evidence="3">
    <location>
        <begin position="249"/>
        <end position="388"/>
    </location>
</feature>
<gene>
    <name evidence="4" type="ORF">SELMODRAFT_86604</name>
</gene>
<dbReference type="PANTHER" id="PTHR12770">
    <property type="entry name" value="RUS1 FAMILY PROTEIN C16ORF58"/>
    <property type="match status" value="1"/>
</dbReference>
<feature type="domain" description="Protein root UVB sensitive/RUS" evidence="2">
    <location>
        <begin position="21"/>
        <end position="241"/>
    </location>
</feature>
<evidence type="ECO:0000313" key="4">
    <source>
        <dbReference type="EMBL" id="EFJ32093.1"/>
    </source>
</evidence>
<name>D8R8N3_SELML</name>
<dbReference type="eggNOG" id="KOG4249">
    <property type="taxonomic scope" value="Eukaryota"/>
</dbReference>
<dbReference type="KEGG" id="smo:SELMODRAFT_86604"/>
<evidence type="ECO:0000259" key="3">
    <source>
        <dbReference type="Pfam" id="PF24160"/>
    </source>
</evidence>
<dbReference type="InterPro" id="IPR006968">
    <property type="entry name" value="RUS_fam"/>
</dbReference>
<dbReference type="InParanoid" id="D8R8N3"/>
<dbReference type="Gramene" id="EFJ32093">
    <property type="protein sequence ID" value="EFJ32093"/>
    <property type="gene ID" value="SELMODRAFT_86604"/>
</dbReference>
<comment type="similarity">
    <text evidence="1">Belongs to the RUS1 family.</text>
</comment>
<dbReference type="FunCoup" id="D8R8N3">
    <property type="interactions" value="533"/>
</dbReference>
<dbReference type="Pfam" id="PF24160">
    <property type="entry name" value="UVB_sens_C"/>
    <property type="match status" value="1"/>
</dbReference>
<proteinExistence type="inferred from homology"/>
<evidence type="ECO:0000256" key="1">
    <source>
        <dbReference type="ARBA" id="ARBA00007558"/>
    </source>
</evidence>
<reference evidence="4 5" key="1">
    <citation type="journal article" date="2011" name="Science">
        <title>The Selaginella genome identifies genetic changes associated with the evolution of vascular plants.</title>
        <authorList>
            <person name="Banks J.A."/>
            <person name="Nishiyama T."/>
            <person name="Hasebe M."/>
            <person name="Bowman J.L."/>
            <person name="Gribskov M."/>
            <person name="dePamphilis C."/>
            <person name="Albert V.A."/>
            <person name="Aono N."/>
            <person name="Aoyama T."/>
            <person name="Ambrose B.A."/>
            <person name="Ashton N.W."/>
            <person name="Axtell M.J."/>
            <person name="Barker E."/>
            <person name="Barker M.S."/>
            <person name="Bennetzen J.L."/>
            <person name="Bonawitz N.D."/>
            <person name="Chapple C."/>
            <person name="Cheng C."/>
            <person name="Correa L.G."/>
            <person name="Dacre M."/>
            <person name="DeBarry J."/>
            <person name="Dreyer I."/>
            <person name="Elias M."/>
            <person name="Engstrom E.M."/>
            <person name="Estelle M."/>
            <person name="Feng L."/>
            <person name="Finet C."/>
            <person name="Floyd S.K."/>
            <person name="Frommer W.B."/>
            <person name="Fujita T."/>
            <person name="Gramzow L."/>
            <person name="Gutensohn M."/>
            <person name="Harholt J."/>
            <person name="Hattori M."/>
            <person name="Heyl A."/>
            <person name="Hirai T."/>
            <person name="Hiwatashi Y."/>
            <person name="Ishikawa M."/>
            <person name="Iwata M."/>
            <person name="Karol K.G."/>
            <person name="Koehler B."/>
            <person name="Kolukisaoglu U."/>
            <person name="Kubo M."/>
            <person name="Kurata T."/>
            <person name="Lalonde S."/>
            <person name="Li K."/>
            <person name="Li Y."/>
            <person name="Litt A."/>
            <person name="Lyons E."/>
            <person name="Manning G."/>
            <person name="Maruyama T."/>
            <person name="Michael T.P."/>
            <person name="Mikami K."/>
            <person name="Miyazaki S."/>
            <person name="Morinaga S."/>
            <person name="Murata T."/>
            <person name="Mueller-Roeber B."/>
            <person name="Nelson D.R."/>
            <person name="Obara M."/>
            <person name="Oguri Y."/>
            <person name="Olmstead R.G."/>
            <person name="Onodera N."/>
            <person name="Petersen B.L."/>
            <person name="Pils B."/>
            <person name="Prigge M."/>
            <person name="Rensing S.A."/>
            <person name="Riano-Pachon D.M."/>
            <person name="Roberts A.W."/>
            <person name="Sato Y."/>
            <person name="Scheller H.V."/>
            <person name="Schulz B."/>
            <person name="Schulz C."/>
            <person name="Shakirov E.V."/>
            <person name="Shibagaki N."/>
            <person name="Shinohara N."/>
            <person name="Shippen D.E."/>
            <person name="Soerensen I."/>
            <person name="Sotooka R."/>
            <person name="Sugimoto N."/>
            <person name="Sugita M."/>
            <person name="Sumikawa N."/>
            <person name="Tanurdzic M."/>
            <person name="Theissen G."/>
            <person name="Ulvskov P."/>
            <person name="Wakazuki S."/>
            <person name="Weng J.K."/>
            <person name="Willats W.W."/>
            <person name="Wipf D."/>
            <person name="Wolf P.G."/>
            <person name="Yang L."/>
            <person name="Zimmer A.D."/>
            <person name="Zhu Q."/>
            <person name="Mitros T."/>
            <person name="Hellsten U."/>
            <person name="Loque D."/>
            <person name="Otillar R."/>
            <person name="Salamov A."/>
            <person name="Schmutz J."/>
            <person name="Shapiro H."/>
            <person name="Lindquist E."/>
            <person name="Lucas S."/>
            <person name="Rokhsar D."/>
            <person name="Grigoriev I.V."/>
        </authorList>
    </citation>
    <scope>NUCLEOTIDE SEQUENCE [LARGE SCALE GENOMIC DNA]</scope>
</reference>
<dbReference type="Pfam" id="PF04884">
    <property type="entry name" value="UVB_sens_prot"/>
    <property type="match status" value="1"/>
</dbReference>
<dbReference type="InterPro" id="IPR054549">
    <property type="entry name" value="UVB_sens_RUS_dom"/>
</dbReference>
<dbReference type="Proteomes" id="UP000001514">
    <property type="component" value="Unassembled WGS sequence"/>
</dbReference>